<name>A0A8X6LK30_TRICU</name>
<sequence length="108" mass="12236">MQSYVNNLTLPYPLFAVVTQDRSSFAMERTELTTTRAVALEAARFYLRIHFFLFPLSSTPLPTVLEIHALSLFLFLCLLASEKSCHVDVELLISNFYAKDVEMSGNAQ</sequence>
<comment type="caution">
    <text evidence="1">The sequence shown here is derived from an EMBL/GenBank/DDBJ whole genome shotgun (WGS) entry which is preliminary data.</text>
</comment>
<organism evidence="1 2">
    <name type="scientific">Trichonephila clavata</name>
    <name type="common">Joro spider</name>
    <name type="synonym">Nephila clavata</name>
    <dbReference type="NCBI Taxonomy" id="2740835"/>
    <lineage>
        <taxon>Eukaryota</taxon>
        <taxon>Metazoa</taxon>
        <taxon>Ecdysozoa</taxon>
        <taxon>Arthropoda</taxon>
        <taxon>Chelicerata</taxon>
        <taxon>Arachnida</taxon>
        <taxon>Araneae</taxon>
        <taxon>Araneomorphae</taxon>
        <taxon>Entelegynae</taxon>
        <taxon>Araneoidea</taxon>
        <taxon>Nephilidae</taxon>
        <taxon>Trichonephila</taxon>
    </lineage>
</organism>
<dbReference type="Proteomes" id="UP000887116">
    <property type="component" value="Unassembled WGS sequence"/>
</dbReference>
<evidence type="ECO:0000313" key="1">
    <source>
        <dbReference type="EMBL" id="GFR12715.1"/>
    </source>
</evidence>
<gene>
    <name evidence="1" type="ORF">TNCT_461171</name>
</gene>
<proteinExistence type="predicted"/>
<dbReference type="AlphaFoldDB" id="A0A8X6LK30"/>
<reference evidence="1" key="1">
    <citation type="submission" date="2020-07" db="EMBL/GenBank/DDBJ databases">
        <title>Multicomponent nature underlies the extraordinary mechanical properties of spider dragline silk.</title>
        <authorList>
            <person name="Kono N."/>
            <person name="Nakamura H."/>
            <person name="Mori M."/>
            <person name="Yoshida Y."/>
            <person name="Ohtoshi R."/>
            <person name="Malay A.D."/>
            <person name="Moran D.A.P."/>
            <person name="Tomita M."/>
            <person name="Numata K."/>
            <person name="Arakawa K."/>
        </authorList>
    </citation>
    <scope>NUCLEOTIDE SEQUENCE</scope>
</reference>
<protein>
    <submittedName>
        <fullName evidence="1">Uncharacterized protein</fullName>
    </submittedName>
</protein>
<keyword evidence="2" id="KW-1185">Reference proteome</keyword>
<evidence type="ECO:0000313" key="2">
    <source>
        <dbReference type="Proteomes" id="UP000887116"/>
    </source>
</evidence>
<accession>A0A8X6LK30</accession>
<dbReference type="EMBL" id="BMAO01017009">
    <property type="protein sequence ID" value="GFR12715.1"/>
    <property type="molecule type" value="Genomic_DNA"/>
</dbReference>